<proteinExistence type="predicted"/>
<organism evidence="7 8">
    <name type="scientific">Paenibacillus mendelii</name>
    <dbReference type="NCBI Taxonomy" id="206163"/>
    <lineage>
        <taxon>Bacteria</taxon>
        <taxon>Bacillati</taxon>
        <taxon>Bacillota</taxon>
        <taxon>Bacilli</taxon>
        <taxon>Bacillales</taxon>
        <taxon>Paenibacillaceae</taxon>
        <taxon>Paenibacillus</taxon>
    </lineage>
</organism>
<reference evidence="7 8" key="1">
    <citation type="submission" date="2024-09" db="EMBL/GenBank/DDBJ databases">
        <authorList>
            <person name="Sun Q."/>
            <person name="Mori K."/>
        </authorList>
    </citation>
    <scope>NUCLEOTIDE SEQUENCE [LARGE SCALE GENOMIC DNA]</scope>
    <source>
        <strain evidence="7 8">CCM 4839</strain>
    </source>
</reference>
<evidence type="ECO:0000256" key="4">
    <source>
        <dbReference type="PROSITE-ProRule" id="PRU00169"/>
    </source>
</evidence>
<evidence type="ECO:0000256" key="2">
    <source>
        <dbReference type="ARBA" id="ARBA00023125"/>
    </source>
</evidence>
<feature type="modified residue" description="4-aspartylphosphate" evidence="4">
    <location>
        <position position="51"/>
    </location>
</feature>
<dbReference type="SMART" id="SM00342">
    <property type="entry name" value="HTH_ARAC"/>
    <property type="match status" value="1"/>
</dbReference>
<protein>
    <submittedName>
        <fullName evidence="7">Response regulator</fullName>
    </submittedName>
</protein>
<dbReference type="Gene3D" id="1.10.10.60">
    <property type="entry name" value="Homeodomain-like"/>
    <property type="match status" value="2"/>
</dbReference>
<dbReference type="RefSeq" id="WP_256555592.1">
    <property type="nucleotide sequence ID" value="NZ_JANHOF010000017.1"/>
</dbReference>
<dbReference type="SMART" id="SM00448">
    <property type="entry name" value="REC"/>
    <property type="match status" value="1"/>
</dbReference>
<keyword evidence="4" id="KW-0597">Phosphoprotein</keyword>
<keyword evidence="3" id="KW-0804">Transcription</keyword>
<dbReference type="Pfam" id="PF12833">
    <property type="entry name" value="HTH_18"/>
    <property type="match status" value="1"/>
</dbReference>
<keyword evidence="2" id="KW-0238">DNA-binding</keyword>
<dbReference type="InterPro" id="IPR011006">
    <property type="entry name" value="CheY-like_superfamily"/>
</dbReference>
<dbReference type="Gene3D" id="3.40.50.2300">
    <property type="match status" value="1"/>
</dbReference>
<dbReference type="SUPFAM" id="SSF46689">
    <property type="entry name" value="Homeodomain-like"/>
    <property type="match status" value="2"/>
</dbReference>
<evidence type="ECO:0000256" key="1">
    <source>
        <dbReference type="ARBA" id="ARBA00023015"/>
    </source>
</evidence>
<dbReference type="PROSITE" id="PS01124">
    <property type="entry name" value="HTH_ARAC_FAMILY_2"/>
    <property type="match status" value="1"/>
</dbReference>
<evidence type="ECO:0000259" key="5">
    <source>
        <dbReference type="PROSITE" id="PS01124"/>
    </source>
</evidence>
<dbReference type="InterPro" id="IPR009057">
    <property type="entry name" value="Homeodomain-like_sf"/>
</dbReference>
<dbReference type="PRINTS" id="PR00032">
    <property type="entry name" value="HTHARAC"/>
</dbReference>
<feature type="domain" description="HTH araC/xylS-type" evidence="5">
    <location>
        <begin position="412"/>
        <end position="510"/>
    </location>
</feature>
<dbReference type="PANTHER" id="PTHR43280">
    <property type="entry name" value="ARAC-FAMILY TRANSCRIPTIONAL REGULATOR"/>
    <property type="match status" value="1"/>
</dbReference>
<evidence type="ECO:0000313" key="7">
    <source>
        <dbReference type="EMBL" id="MFC0396418.1"/>
    </source>
</evidence>
<name>A0ABV6JPE7_9BACL</name>
<dbReference type="Proteomes" id="UP001589818">
    <property type="component" value="Unassembled WGS sequence"/>
</dbReference>
<comment type="caution">
    <text evidence="7">The sequence shown here is derived from an EMBL/GenBank/DDBJ whole genome shotgun (WGS) entry which is preliminary data.</text>
</comment>
<dbReference type="PROSITE" id="PS50110">
    <property type="entry name" value="RESPONSE_REGULATORY"/>
    <property type="match status" value="1"/>
</dbReference>
<dbReference type="InterPro" id="IPR018060">
    <property type="entry name" value="HTH_AraC"/>
</dbReference>
<dbReference type="CDD" id="cd17536">
    <property type="entry name" value="REC_YesN-like"/>
    <property type="match status" value="1"/>
</dbReference>
<dbReference type="PANTHER" id="PTHR43280:SF10">
    <property type="entry name" value="REGULATORY PROTEIN POCR"/>
    <property type="match status" value="1"/>
</dbReference>
<dbReference type="InterPro" id="IPR018062">
    <property type="entry name" value="HTH_AraC-typ_CS"/>
</dbReference>
<dbReference type="Pfam" id="PF00072">
    <property type="entry name" value="Response_reg"/>
    <property type="match status" value="1"/>
</dbReference>
<dbReference type="InterPro" id="IPR020449">
    <property type="entry name" value="Tscrpt_reg_AraC-type_HTH"/>
</dbReference>
<evidence type="ECO:0000256" key="3">
    <source>
        <dbReference type="ARBA" id="ARBA00023163"/>
    </source>
</evidence>
<accession>A0ABV6JPE7</accession>
<dbReference type="PROSITE" id="PS00041">
    <property type="entry name" value="HTH_ARAC_FAMILY_1"/>
    <property type="match status" value="1"/>
</dbReference>
<evidence type="ECO:0000259" key="6">
    <source>
        <dbReference type="PROSITE" id="PS50110"/>
    </source>
</evidence>
<sequence length="513" mass="59267">MLVVDDDKFERDGVKFLVNKYGLQLNLVEADSGEKALDYIVNRGVDILFTDIRMKGMDGLELAEKAVELGRPIKVIFMSAYGEFEYAQRAIDLKAIRYILKPVEVNEFLKVVSQVIQLCEDERKAKDQHERMEQMSRMERRFEKQKIVSNLIRRRNDAGDDAEELNLSMIPAGFHPGARMIMLDTRTRFFDLLDLDFEQSLKEIVLTKHDLVHLNECQSLLIVESHAEEKGELQLFGERIIHWFKATYDRDVTVVIGGVLNETKTFDEQFGELELILENKFFCDEGAVLFGNPTSFVSHQDQYSLDEALAELTQNIRRVRYDIARLQFQQMIEALHNSDQYSVIYVKYLCSEIIKAVFDASTLKDASSFKETLDQVYKTTQLGELNAVVSSVLAEHEPSGSNATDSMRKVIEDAVRIIEEEYHTDLSLESLAERVYLSPSYFSHLFRQEKGIGINKYITSYRMEQARRMLLTTNQKIVTISHQVGYSNFPYFSTLFKTHYGKTPTQYREESGK</sequence>
<feature type="domain" description="Response regulatory" evidence="6">
    <location>
        <begin position="1"/>
        <end position="116"/>
    </location>
</feature>
<keyword evidence="1" id="KW-0805">Transcription regulation</keyword>
<dbReference type="SUPFAM" id="SSF52172">
    <property type="entry name" value="CheY-like"/>
    <property type="match status" value="1"/>
</dbReference>
<gene>
    <name evidence="7" type="ORF">ACFFJ8_34330</name>
</gene>
<keyword evidence="8" id="KW-1185">Reference proteome</keyword>
<evidence type="ECO:0000313" key="8">
    <source>
        <dbReference type="Proteomes" id="UP001589818"/>
    </source>
</evidence>
<dbReference type="EMBL" id="JBHLVF010000059">
    <property type="protein sequence ID" value="MFC0396418.1"/>
    <property type="molecule type" value="Genomic_DNA"/>
</dbReference>
<dbReference type="InterPro" id="IPR001789">
    <property type="entry name" value="Sig_transdc_resp-reg_receiver"/>
</dbReference>